<dbReference type="Proteomes" id="UP000437068">
    <property type="component" value="Unassembled WGS sequence"/>
</dbReference>
<evidence type="ECO:0000313" key="4">
    <source>
        <dbReference type="EMBL" id="KAE9097491.1"/>
    </source>
</evidence>
<dbReference type="Proteomes" id="UP000440367">
    <property type="component" value="Unassembled WGS sequence"/>
</dbReference>
<dbReference type="EMBL" id="QXGE01001039">
    <property type="protein sequence ID" value="KAE9298852.1"/>
    <property type="molecule type" value="Genomic_DNA"/>
</dbReference>
<evidence type="ECO:0000313" key="9">
    <source>
        <dbReference type="EMBL" id="KAE9298852.1"/>
    </source>
</evidence>
<evidence type="ECO:0000313" key="16">
    <source>
        <dbReference type="Proteomes" id="UP000460718"/>
    </source>
</evidence>
<dbReference type="EMBL" id="QXFW01001644">
    <property type="protein sequence ID" value="KAE8987836.1"/>
    <property type="molecule type" value="Genomic_DNA"/>
</dbReference>
<dbReference type="EMBL" id="QXGB01001072">
    <property type="protein sequence ID" value="KAE9197708.1"/>
    <property type="molecule type" value="Genomic_DNA"/>
</dbReference>
<organism evidence="3 15">
    <name type="scientific">Phytophthora fragariae</name>
    <dbReference type="NCBI Taxonomy" id="53985"/>
    <lineage>
        <taxon>Eukaryota</taxon>
        <taxon>Sar</taxon>
        <taxon>Stramenopiles</taxon>
        <taxon>Oomycota</taxon>
        <taxon>Peronosporomycetes</taxon>
        <taxon>Peronosporales</taxon>
        <taxon>Peronosporaceae</taxon>
        <taxon>Phytophthora</taxon>
    </lineage>
</organism>
<evidence type="ECO:0000313" key="10">
    <source>
        <dbReference type="Proteomes" id="UP000429523"/>
    </source>
</evidence>
<dbReference type="Proteomes" id="UP000429523">
    <property type="component" value="Unassembled WGS sequence"/>
</dbReference>
<dbReference type="EMBL" id="QXGC01000798">
    <property type="protein sequence ID" value="KAE9220635.1"/>
    <property type="molecule type" value="Genomic_DNA"/>
</dbReference>
<dbReference type="Proteomes" id="UP000488956">
    <property type="component" value="Unassembled WGS sequence"/>
</dbReference>
<dbReference type="Proteomes" id="UP000433483">
    <property type="component" value="Unassembled WGS sequence"/>
</dbReference>
<dbReference type="Proteomes" id="UP000440732">
    <property type="component" value="Unassembled WGS sequence"/>
</dbReference>
<keyword evidence="11" id="KW-1185">Reference proteome</keyword>
<accession>A0A6A3QGH9</accession>
<dbReference type="AlphaFoldDB" id="A0A6A3QGH9"/>
<proteinExistence type="predicted"/>
<evidence type="ECO:0000313" key="18">
    <source>
        <dbReference type="Proteomes" id="UP000488956"/>
    </source>
</evidence>
<evidence type="ECO:0000313" key="1">
    <source>
        <dbReference type="EMBL" id="KAE8924078.1"/>
    </source>
</evidence>
<evidence type="ECO:0000313" key="11">
    <source>
        <dbReference type="Proteomes" id="UP000433483"/>
    </source>
</evidence>
<comment type="caution">
    <text evidence="3">The sequence shown here is derived from an EMBL/GenBank/DDBJ whole genome shotgun (WGS) entry which is preliminary data.</text>
</comment>
<sequence>MAAPLLLAMRCCCCGARFLVFPFGALASPAKFSWLAASGRWYVVVAASGVDSMADNARIQSFTT</sequence>
<dbReference type="Proteomes" id="UP000460718">
    <property type="component" value="Unassembled WGS sequence"/>
</dbReference>
<evidence type="ECO:0000313" key="14">
    <source>
        <dbReference type="Proteomes" id="UP000440732"/>
    </source>
</evidence>
<dbReference type="EMBL" id="QXFZ01002585">
    <property type="protein sequence ID" value="KAE9075640.1"/>
    <property type="molecule type" value="Genomic_DNA"/>
</dbReference>
<dbReference type="EMBL" id="QXGA01001028">
    <property type="protein sequence ID" value="KAE9131475.1"/>
    <property type="molecule type" value="Genomic_DNA"/>
</dbReference>
<evidence type="ECO:0000313" key="3">
    <source>
        <dbReference type="EMBL" id="KAE9075640.1"/>
    </source>
</evidence>
<evidence type="ECO:0000313" key="17">
    <source>
        <dbReference type="Proteomes" id="UP000476176"/>
    </source>
</evidence>
<evidence type="ECO:0000313" key="6">
    <source>
        <dbReference type="EMBL" id="KAE9197708.1"/>
    </source>
</evidence>
<dbReference type="Proteomes" id="UP000476176">
    <property type="component" value="Unassembled WGS sequence"/>
</dbReference>
<dbReference type="EMBL" id="QXGD01000881">
    <property type="protein sequence ID" value="KAE9221476.1"/>
    <property type="molecule type" value="Genomic_DNA"/>
</dbReference>
<dbReference type="Proteomes" id="UP000441208">
    <property type="component" value="Unassembled WGS sequence"/>
</dbReference>
<evidence type="ECO:0000313" key="13">
    <source>
        <dbReference type="Proteomes" id="UP000440367"/>
    </source>
</evidence>
<name>A0A6A3QGH9_9STRA</name>
<evidence type="ECO:0000313" key="8">
    <source>
        <dbReference type="EMBL" id="KAE9221476.1"/>
    </source>
</evidence>
<dbReference type="EMBL" id="QXGF01002597">
    <property type="protein sequence ID" value="KAE8924078.1"/>
    <property type="molecule type" value="Genomic_DNA"/>
</dbReference>
<evidence type="ECO:0000313" key="2">
    <source>
        <dbReference type="EMBL" id="KAE8987836.1"/>
    </source>
</evidence>
<protein>
    <submittedName>
        <fullName evidence="3">Uncharacterized protein</fullName>
    </submittedName>
</protein>
<gene>
    <name evidence="9" type="ORF">PF001_g15741</name>
    <name evidence="8" type="ORF">PF002_g15573</name>
    <name evidence="7" type="ORF">PF004_g13281</name>
    <name evidence="6" type="ORF">PF005_g16406</name>
    <name evidence="5" type="ORF">PF006_g15514</name>
    <name evidence="3" type="ORF">PF007_g24919</name>
    <name evidence="1" type="ORF">PF009_g25687</name>
    <name evidence="4" type="ORF">PF010_g15945</name>
    <name evidence="2" type="ORF">PF011_g19416</name>
</gene>
<evidence type="ECO:0000313" key="5">
    <source>
        <dbReference type="EMBL" id="KAE9131475.1"/>
    </source>
</evidence>
<reference evidence="10 11" key="1">
    <citation type="submission" date="2018-08" db="EMBL/GenBank/DDBJ databases">
        <title>Genomic investigation of the strawberry pathogen Phytophthora fragariae indicates pathogenicity is determined by transcriptional variation in three key races.</title>
        <authorList>
            <person name="Adams T.M."/>
            <person name="Armitage A.D."/>
            <person name="Sobczyk M.K."/>
            <person name="Bates H.J."/>
            <person name="Dunwell J.M."/>
            <person name="Nellist C.F."/>
            <person name="Harrison R.J."/>
        </authorList>
    </citation>
    <scope>NUCLEOTIDE SEQUENCE [LARGE SCALE GENOMIC DNA]</scope>
    <source>
        <strain evidence="9 12">A4</strain>
        <strain evidence="8 13">BC-1</strain>
        <strain evidence="7 17">BC-23</strain>
        <strain evidence="6 11">NOV-27</strain>
        <strain evidence="5 14">NOV-5</strain>
        <strain evidence="3 15">NOV-71</strain>
        <strain evidence="1 10">NOV-9</strain>
        <strain evidence="4 18">ONT-3</strain>
        <strain evidence="2 16">SCRP245</strain>
    </source>
</reference>
<evidence type="ECO:0000313" key="7">
    <source>
        <dbReference type="EMBL" id="KAE9220635.1"/>
    </source>
</evidence>
<evidence type="ECO:0000313" key="12">
    <source>
        <dbReference type="Proteomes" id="UP000437068"/>
    </source>
</evidence>
<dbReference type="EMBL" id="QXFX01001066">
    <property type="protein sequence ID" value="KAE9097491.1"/>
    <property type="molecule type" value="Genomic_DNA"/>
</dbReference>
<evidence type="ECO:0000313" key="15">
    <source>
        <dbReference type="Proteomes" id="UP000441208"/>
    </source>
</evidence>